<keyword evidence="8" id="KW-0326">Glycosidase</keyword>
<feature type="region of interest" description="Disordered" evidence="11">
    <location>
        <begin position="32"/>
        <end position="58"/>
    </location>
</feature>
<evidence type="ECO:0008006" key="15">
    <source>
        <dbReference type="Google" id="ProtNLM"/>
    </source>
</evidence>
<comment type="similarity">
    <text evidence="2">Belongs to the SUN family.</text>
</comment>
<keyword evidence="9" id="KW-0961">Cell wall biogenesis/degradation</keyword>
<dbReference type="EMBL" id="JARPMG010000004">
    <property type="protein sequence ID" value="KAJ8101394.1"/>
    <property type="molecule type" value="Genomic_DNA"/>
</dbReference>
<dbReference type="RefSeq" id="XP_056044844.1">
    <property type="nucleotide sequence ID" value="XM_056185631.1"/>
</dbReference>
<dbReference type="InterPro" id="IPR005556">
    <property type="entry name" value="SUN"/>
</dbReference>
<evidence type="ECO:0000313" key="13">
    <source>
        <dbReference type="EMBL" id="KAJ8101394.1"/>
    </source>
</evidence>
<feature type="chain" id="PRO_5041952014" description="SUN-domain-containing protein" evidence="12">
    <location>
        <begin position="23"/>
        <end position="453"/>
    </location>
</feature>
<feature type="compositionally biased region" description="Low complexity" evidence="11">
    <location>
        <begin position="108"/>
        <end position="182"/>
    </location>
</feature>
<gene>
    <name evidence="13" type="ORF">POJ06DRAFT_221760</name>
</gene>
<keyword evidence="5 12" id="KW-0732">Signal</keyword>
<evidence type="ECO:0000256" key="6">
    <source>
        <dbReference type="ARBA" id="ARBA00022801"/>
    </source>
</evidence>
<evidence type="ECO:0000256" key="8">
    <source>
        <dbReference type="ARBA" id="ARBA00023295"/>
    </source>
</evidence>
<feature type="signal peptide" evidence="12">
    <location>
        <begin position="1"/>
        <end position="22"/>
    </location>
</feature>
<dbReference type="PANTHER" id="PTHR31316:SF0">
    <property type="entry name" value="SECRETED BETA-GLUCOSIDASE SIM1-RELATED"/>
    <property type="match status" value="1"/>
</dbReference>
<evidence type="ECO:0000313" key="14">
    <source>
        <dbReference type="Proteomes" id="UP001217417"/>
    </source>
</evidence>
<dbReference type="InterPro" id="IPR051526">
    <property type="entry name" value="Beta-Glucosidase_SUN"/>
</dbReference>
<evidence type="ECO:0000256" key="11">
    <source>
        <dbReference type="SAM" id="MobiDB-lite"/>
    </source>
</evidence>
<reference evidence="13" key="1">
    <citation type="submission" date="2023-03" db="EMBL/GenBank/DDBJ databases">
        <title>Near-Complete genome sequence of Lipomyces tetrasporous NRRL Y-64009, an oleaginous yeast capable of growing on lignocellulosic hydrolysates.</title>
        <authorList>
            <consortium name="Lawrence Berkeley National Laboratory"/>
            <person name="Jagtap S.S."/>
            <person name="Liu J.-J."/>
            <person name="Walukiewicz H.E."/>
            <person name="Pangilinan J."/>
            <person name="Lipzen A."/>
            <person name="Ahrendt S."/>
            <person name="Koriabine M."/>
            <person name="Cobaugh K."/>
            <person name="Salamov A."/>
            <person name="Yoshinaga Y."/>
            <person name="Ng V."/>
            <person name="Daum C."/>
            <person name="Grigoriev I.V."/>
            <person name="Slininger P.J."/>
            <person name="Dien B.S."/>
            <person name="Jin Y.-S."/>
            <person name="Rao C.V."/>
        </authorList>
    </citation>
    <scope>NUCLEOTIDE SEQUENCE</scope>
    <source>
        <strain evidence="13">NRRL Y-64009</strain>
    </source>
</reference>
<evidence type="ECO:0000256" key="3">
    <source>
        <dbReference type="ARBA" id="ARBA00022512"/>
    </source>
</evidence>
<keyword evidence="4" id="KW-0964">Secreted</keyword>
<evidence type="ECO:0000256" key="12">
    <source>
        <dbReference type="SAM" id="SignalP"/>
    </source>
</evidence>
<dbReference type="AlphaFoldDB" id="A0AAD7VU35"/>
<dbReference type="GO" id="GO:0000272">
    <property type="term" value="P:polysaccharide catabolic process"/>
    <property type="evidence" value="ECO:0007669"/>
    <property type="project" value="UniProtKB-KW"/>
</dbReference>
<dbReference type="Pfam" id="PF03856">
    <property type="entry name" value="SUN"/>
    <property type="match status" value="1"/>
</dbReference>
<dbReference type="GO" id="GO:0009277">
    <property type="term" value="C:fungal-type cell wall"/>
    <property type="evidence" value="ECO:0007669"/>
    <property type="project" value="TreeGrafter"/>
</dbReference>
<dbReference type="GeneID" id="80880797"/>
<evidence type="ECO:0000256" key="4">
    <source>
        <dbReference type="ARBA" id="ARBA00022525"/>
    </source>
</evidence>
<keyword evidence="14" id="KW-1185">Reference proteome</keyword>
<feature type="region of interest" description="Disordered" evidence="11">
    <location>
        <begin position="108"/>
        <end position="190"/>
    </location>
</feature>
<dbReference type="GO" id="GO:0016798">
    <property type="term" value="F:hydrolase activity, acting on glycosyl bonds"/>
    <property type="evidence" value="ECO:0007669"/>
    <property type="project" value="UniProtKB-KW"/>
</dbReference>
<evidence type="ECO:0000256" key="1">
    <source>
        <dbReference type="ARBA" id="ARBA00004191"/>
    </source>
</evidence>
<dbReference type="GO" id="GO:0009986">
    <property type="term" value="C:cell surface"/>
    <property type="evidence" value="ECO:0007669"/>
    <property type="project" value="TreeGrafter"/>
</dbReference>
<evidence type="ECO:0000256" key="2">
    <source>
        <dbReference type="ARBA" id="ARBA00010579"/>
    </source>
</evidence>
<dbReference type="PANTHER" id="PTHR31316">
    <property type="entry name" value="BETA-GLUCOSIDASE-LIKE PROTEIN NCA3, MITOCHONDRIAL-RELATED"/>
    <property type="match status" value="1"/>
</dbReference>
<keyword evidence="3" id="KW-0134">Cell wall</keyword>
<organism evidence="13 14">
    <name type="scientific">Lipomyces tetrasporus</name>
    <dbReference type="NCBI Taxonomy" id="54092"/>
    <lineage>
        <taxon>Eukaryota</taxon>
        <taxon>Fungi</taxon>
        <taxon>Dikarya</taxon>
        <taxon>Ascomycota</taxon>
        <taxon>Saccharomycotina</taxon>
        <taxon>Lipomycetes</taxon>
        <taxon>Lipomycetales</taxon>
        <taxon>Lipomycetaceae</taxon>
        <taxon>Lipomyces</taxon>
    </lineage>
</organism>
<feature type="compositionally biased region" description="Basic residues" evidence="11">
    <location>
        <begin position="35"/>
        <end position="47"/>
    </location>
</feature>
<keyword evidence="10" id="KW-0624">Polysaccharide degradation</keyword>
<evidence type="ECO:0000256" key="7">
    <source>
        <dbReference type="ARBA" id="ARBA00023277"/>
    </source>
</evidence>
<protein>
    <recommendedName>
        <fullName evidence="15">SUN-domain-containing protein</fullName>
    </recommendedName>
</protein>
<evidence type="ECO:0000256" key="5">
    <source>
        <dbReference type="ARBA" id="ARBA00022729"/>
    </source>
</evidence>
<name>A0AAD7VU35_9ASCO</name>
<dbReference type="Proteomes" id="UP001217417">
    <property type="component" value="Unassembled WGS sequence"/>
</dbReference>
<comment type="caution">
    <text evidence="13">The sequence shown here is derived from an EMBL/GenBank/DDBJ whole genome shotgun (WGS) entry which is preliminary data.</text>
</comment>
<comment type="subcellular location">
    <subcellularLocation>
        <location evidence="1">Secreted</location>
        <location evidence="1">Cell wall</location>
    </subcellularLocation>
</comment>
<feature type="compositionally biased region" description="Basic and acidic residues" evidence="11">
    <location>
        <begin position="48"/>
        <end position="58"/>
    </location>
</feature>
<evidence type="ECO:0000256" key="9">
    <source>
        <dbReference type="ARBA" id="ARBA00023316"/>
    </source>
</evidence>
<proteinExistence type="inferred from homology"/>
<accession>A0AAD7VU35</accession>
<keyword evidence="6" id="KW-0378">Hydrolase</keyword>
<evidence type="ECO:0000256" key="10">
    <source>
        <dbReference type="ARBA" id="ARBA00023326"/>
    </source>
</evidence>
<keyword evidence="7" id="KW-0119">Carbohydrate metabolism</keyword>
<dbReference type="GO" id="GO:0031505">
    <property type="term" value="P:fungal-type cell wall organization"/>
    <property type="evidence" value="ECO:0007669"/>
    <property type="project" value="TreeGrafter"/>
</dbReference>
<sequence>MKFSAISAAGVALLAAVSSVAASATADSNVVRRGLSSHHAHHRHHARDAKAERRSAVEKKKRAVDVVYTYVTVIVDAEGNTISPAGAEETSVSAPVIADVVSTSAVEAEPTTSSSSFSVPVETSSSASESSSTTSITSSSTTFAVVTSTSSSSSSSSSSATSTSSTSETSSTTSSGSYPTSTDLLPNYEGPYEEFTDGVVPCSTFPAGQGVIATDWLDIGGWSGIQLSGESLAGQGTSCEDGNLCSYACQPGMSKTQWPSEQPSTGESRGGLLCNNGYLYRTNTNSNYLCEWGVQSAQIVSELDQSVAICRTDYPGTENMVIPTEVDAGATEPLSVVNQATYYQWQGKATSAQYYVNNAGVSVADGCIWGTPGSTVGNFAPLNFGAGAVDGVTYLSLIPNPNCDATLNFNVKIVASDGATVNGECSYVDGVYSGGSSGCTVAVTSGTANFVLY</sequence>